<dbReference type="OrthoDB" id="1073749at2"/>
<reference evidence="2 3" key="1">
    <citation type="journal article" date="2011" name="J. Bacteriol.">
        <title>Genome sequence of the algicidal bacterium Kordia algicida OT-1.</title>
        <authorList>
            <person name="Lee H.S."/>
            <person name="Kang S.G."/>
            <person name="Kwon K.K."/>
            <person name="Lee J.H."/>
            <person name="Kim S.J."/>
        </authorList>
    </citation>
    <scope>NUCLEOTIDE SEQUENCE [LARGE SCALE GENOMIC DNA]</scope>
    <source>
        <strain evidence="2 3">OT-1</strain>
    </source>
</reference>
<feature type="domain" description="4Fe4S-binding SPASM" evidence="1">
    <location>
        <begin position="256"/>
        <end position="312"/>
    </location>
</feature>
<dbReference type="EMBL" id="ABIB01000003">
    <property type="protein sequence ID" value="EDP96609.1"/>
    <property type="molecule type" value="Genomic_DNA"/>
</dbReference>
<dbReference type="Proteomes" id="UP000002945">
    <property type="component" value="Unassembled WGS sequence"/>
</dbReference>
<name>A9DQ99_9FLAO</name>
<organism evidence="2 3">
    <name type="scientific">Kordia algicida OT-1</name>
    <dbReference type="NCBI Taxonomy" id="391587"/>
    <lineage>
        <taxon>Bacteria</taxon>
        <taxon>Pseudomonadati</taxon>
        <taxon>Bacteroidota</taxon>
        <taxon>Flavobacteriia</taxon>
        <taxon>Flavobacteriales</taxon>
        <taxon>Flavobacteriaceae</taxon>
        <taxon>Kordia</taxon>
    </lineage>
</organism>
<keyword evidence="3" id="KW-1185">Reference proteome</keyword>
<dbReference type="STRING" id="391587.KAOT1_15638"/>
<protein>
    <recommendedName>
        <fullName evidence="1">4Fe4S-binding SPASM domain-containing protein</fullName>
    </recommendedName>
</protein>
<dbReference type="eggNOG" id="COG0641">
    <property type="taxonomic scope" value="Bacteria"/>
</dbReference>
<accession>A9DQ99</accession>
<proteinExistence type="predicted"/>
<evidence type="ECO:0000259" key="1">
    <source>
        <dbReference type="Pfam" id="PF13186"/>
    </source>
</evidence>
<dbReference type="SUPFAM" id="SSF102114">
    <property type="entry name" value="Radical SAM enzymes"/>
    <property type="match status" value="1"/>
</dbReference>
<dbReference type="Gene3D" id="3.20.20.70">
    <property type="entry name" value="Aldolase class I"/>
    <property type="match status" value="1"/>
</dbReference>
<sequence length="357" mass="41237">MKELEAIKDKYLYLFADCFPVKGYTRTMLCDVSRQKVYFVDNTYHELLTVLKDNTIGTVASMLEDDEDIMNFKEFINYLVEIELALVVDDLSLFPDIALEWDHPSDIMNSIIDVRDEMHDFEKIFNELEILACYHIQIRAYCTMSVEKLEEILALTVGKNFRSVDFLLEYDEKEAEIAALLTKYEIASVTYHTYKMELLEEEAEAKNRSRVYHGSLAYTKEKVSGCDSCGLINMHSLGIRDIKGFTENRMFNGCLNRKISIDETGKVKNCPSMTKDYGHINETSLTTIAHDKDFQKPWNINKDSIDTCKDCEYRYICTDCRAYTTDGGLYSKPAKCQYDPYTGTWANKVKNVNTVFA</sequence>
<dbReference type="InterPro" id="IPR058240">
    <property type="entry name" value="rSAM_sf"/>
</dbReference>
<dbReference type="AlphaFoldDB" id="A9DQ99"/>
<evidence type="ECO:0000313" key="2">
    <source>
        <dbReference type="EMBL" id="EDP96609.1"/>
    </source>
</evidence>
<dbReference type="NCBIfam" id="TIGR04193">
    <property type="entry name" value="SPASM_w_grasp"/>
    <property type="match status" value="1"/>
</dbReference>
<evidence type="ECO:0000313" key="3">
    <source>
        <dbReference type="Proteomes" id="UP000002945"/>
    </source>
</evidence>
<dbReference type="RefSeq" id="WP_007095665.1">
    <property type="nucleotide sequence ID" value="NZ_CP142125.1"/>
</dbReference>
<dbReference type="HOGENOM" id="CLU_050370_0_0_10"/>
<gene>
    <name evidence="2" type="ORF">KAOT1_15638</name>
</gene>
<dbReference type="Pfam" id="PF13186">
    <property type="entry name" value="SPASM"/>
    <property type="match status" value="1"/>
</dbReference>
<dbReference type="NCBIfam" id="TIGR04085">
    <property type="entry name" value="rSAM_more_4Fe4S"/>
    <property type="match status" value="1"/>
</dbReference>
<dbReference type="InterPro" id="IPR023885">
    <property type="entry name" value="4Fe4S-binding_SPASM_dom"/>
</dbReference>
<dbReference type="InterPro" id="IPR013785">
    <property type="entry name" value="Aldolase_TIM"/>
</dbReference>
<dbReference type="InterPro" id="IPR026497">
    <property type="entry name" value="GRASP-with-SPASM"/>
</dbReference>
<comment type="caution">
    <text evidence="2">The sequence shown here is derived from an EMBL/GenBank/DDBJ whole genome shotgun (WGS) entry which is preliminary data.</text>
</comment>